<dbReference type="EMBL" id="GBXM01036119">
    <property type="protein sequence ID" value="JAH72458.1"/>
    <property type="molecule type" value="Transcribed_RNA"/>
</dbReference>
<proteinExistence type="predicted"/>
<protein>
    <submittedName>
        <fullName evidence="1">Uncharacterized protein</fullName>
    </submittedName>
</protein>
<reference evidence="1" key="2">
    <citation type="journal article" date="2015" name="Fish Shellfish Immunol.">
        <title>Early steps in the European eel (Anguilla anguilla)-Vibrio vulnificus interaction in the gills: Role of the RtxA13 toxin.</title>
        <authorList>
            <person name="Callol A."/>
            <person name="Pajuelo D."/>
            <person name="Ebbesson L."/>
            <person name="Teles M."/>
            <person name="MacKenzie S."/>
            <person name="Amaro C."/>
        </authorList>
    </citation>
    <scope>NUCLEOTIDE SEQUENCE</scope>
</reference>
<reference evidence="1" key="1">
    <citation type="submission" date="2014-11" db="EMBL/GenBank/DDBJ databases">
        <authorList>
            <person name="Amaro Gonzalez C."/>
        </authorList>
    </citation>
    <scope>NUCLEOTIDE SEQUENCE</scope>
</reference>
<evidence type="ECO:0000313" key="1">
    <source>
        <dbReference type="EMBL" id="JAH72458.1"/>
    </source>
</evidence>
<name>A0A0E9V5D6_ANGAN</name>
<accession>A0A0E9V5D6</accession>
<sequence length="9" mass="1101">MQTRKSTHL</sequence>
<organism evidence="1">
    <name type="scientific">Anguilla anguilla</name>
    <name type="common">European freshwater eel</name>
    <name type="synonym">Muraena anguilla</name>
    <dbReference type="NCBI Taxonomy" id="7936"/>
    <lineage>
        <taxon>Eukaryota</taxon>
        <taxon>Metazoa</taxon>
        <taxon>Chordata</taxon>
        <taxon>Craniata</taxon>
        <taxon>Vertebrata</taxon>
        <taxon>Euteleostomi</taxon>
        <taxon>Actinopterygii</taxon>
        <taxon>Neopterygii</taxon>
        <taxon>Teleostei</taxon>
        <taxon>Anguilliformes</taxon>
        <taxon>Anguillidae</taxon>
        <taxon>Anguilla</taxon>
    </lineage>
</organism>